<dbReference type="PANTHER" id="PTHR15032:SF4">
    <property type="entry name" value="N-ACYL-PHOSPHATIDYLETHANOLAMINE-HYDROLYZING PHOSPHOLIPASE D"/>
    <property type="match status" value="1"/>
</dbReference>
<dbReference type="Pfam" id="PF12706">
    <property type="entry name" value="Lactamase_B_2"/>
    <property type="match status" value="1"/>
</dbReference>
<dbReference type="SUPFAM" id="SSF54427">
    <property type="entry name" value="NTF2-like"/>
    <property type="match status" value="1"/>
</dbReference>
<dbReference type="InterPro" id="IPR002575">
    <property type="entry name" value="Aminoglycoside_PTrfase"/>
</dbReference>
<dbReference type="CDD" id="cd07263">
    <property type="entry name" value="VOC_like"/>
    <property type="match status" value="1"/>
</dbReference>
<dbReference type="PANTHER" id="PTHR15032">
    <property type="entry name" value="N-ACYL-PHOSPHATIDYLETHANOLAMINE-HYDROLYZING PHOSPHOLIPASE D"/>
    <property type="match status" value="1"/>
</dbReference>
<dbReference type="Pfam" id="PF01636">
    <property type="entry name" value="APH"/>
    <property type="match status" value="1"/>
</dbReference>
<dbReference type="OrthoDB" id="332863at2759"/>
<dbReference type="PROSITE" id="PS51819">
    <property type="entry name" value="VOC"/>
    <property type="match status" value="1"/>
</dbReference>
<gene>
    <name evidence="2" type="primary">Napepld</name>
    <name evidence="2" type="ORF">SPIL2461_LOCUS119</name>
</gene>
<accession>A0A812IRM2</accession>
<keyword evidence="3" id="KW-1185">Reference proteome</keyword>
<feature type="domain" description="VOC" evidence="1">
    <location>
        <begin position="29"/>
        <end position="155"/>
    </location>
</feature>
<dbReference type="GO" id="GO:0005737">
    <property type="term" value="C:cytoplasm"/>
    <property type="evidence" value="ECO:0007669"/>
    <property type="project" value="TreeGrafter"/>
</dbReference>
<evidence type="ECO:0000259" key="1">
    <source>
        <dbReference type="PROSITE" id="PS51819"/>
    </source>
</evidence>
<dbReference type="SUPFAM" id="SSF56281">
    <property type="entry name" value="Metallo-hydrolase/oxidoreductase"/>
    <property type="match status" value="1"/>
</dbReference>
<dbReference type="InterPro" id="IPR029068">
    <property type="entry name" value="Glyas_Bleomycin-R_OHBP_Dase"/>
</dbReference>
<dbReference type="SUPFAM" id="SSF56112">
    <property type="entry name" value="Protein kinase-like (PK-like)"/>
    <property type="match status" value="1"/>
</dbReference>
<reference evidence="2" key="1">
    <citation type="submission" date="2021-02" db="EMBL/GenBank/DDBJ databases">
        <authorList>
            <person name="Dougan E. K."/>
            <person name="Rhodes N."/>
            <person name="Thang M."/>
            <person name="Chan C."/>
        </authorList>
    </citation>
    <scope>NUCLEOTIDE SEQUENCE</scope>
</reference>
<proteinExistence type="predicted"/>
<dbReference type="Proteomes" id="UP000649617">
    <property type="component" value="Unassembled WGS sequence"/>
</dbReference>
<dbReference type="InterPro" id="IPR001279">
    <property type="entry name" value="Metallo-B-lactamas"/>
</dbReference>
<dbReference type="EMBL" id="CAJNIZ010000001">
    <property type="protein sequence ID" value="CAE7149374.1"/>
    <property type="molecule type" value="Genomic_DNA"/>
</dbReference>
<evidence type="ECO:0000313" key="2">
    <source>
        <dbReference type="EMBL" id="CAE7149374.1"/>
    </source>
</evidence>
<dbReference type="Gene3D" id="3.10.180.10">
    <property type="entry name" value="2,3-Dihydroxybiphenyl 1,2-Dioxygenase, domain 1"/>
    <property type="match status" value="1"/>
</dbReference>
<protein>
    <submittedName>
        <fullName evidence="2">Napepld protein</fullName>
    </submittedName>
</protein>
<name>A0A812IRM2_SYMPI</name>
<dbReference type="InterPro" id="IPR011009">
    <property type="entry name" value="Kinase-like_dom_sf"/>
</dbReference>
<dbReference type="InterPro" id="IPR037523">
    <property type="entry name" value="VOC_core"/>
</dbReference>
<organism evidence="2 3">
    <name type="scientific">Symbiodinium pilosum</name>
    <name type="common">Dinoflagellate</name>
    <dbReference type="NCBI Taxonomy" id="2952"/>
    <lineage>
        <taxon>Eukaryota</taxon>
        <taxon>Sar</taxon>
        <taxon>Alveolata</taxon>
        <taxon>Dinophyceae</taxon>
        <taxon>Suessiales</taxon>
        <taxon>Symbiodiniaceae</taxon>
        <taxon>Symbiodinium</taxon>
    </lineage>
</organism>
<evidence type="ECO:0000313" key="3">
    <source>
        <dbReference type="Proteomes" id="UP000649617"/>
    </source>
</evidence>
<dbReference type="Gene3D" id="3.90.1200.10">
    <property type="match status" value="1"/>
</dbReference>
<dbReference type="InterPro" id="IPR004360">
    <property type="entry name" value="Glyas_Fos-R_dOase_dom"/>
</dbReference>
<dbReference type="InterPro" id="IPR036866">
    <property type="entry name" value="RibonucZ/Hydroxyglut_hydro"/>
</dbReference>
<dbReference type="InterPro" id="IPR037401">
    <property type="entry name" value="SnoaL-like"/>
</dbReference>
<dbReference type="Gene3D" id="3.60.15.10">
    <property type="entry name" value="Ribonuclease Z/Hydroxyacylglutathione hydrolase-like"/>
    <property type="match status" value="1"/>
</dbReference>
<comment type="caution">
    <text evidence="2">The sequence shown here is derived from an EMBL/GenBank/DDBJ whole genome shotgun (WGS) entry which is preliminary data.</text>
</comment>
<dbReference type="Pfam" id="PF12680">
    <property type="entry name" value="SnoaL_2"/>
    <property type="match status" value="1"/>
</dbReference>
<dbReference type="InterPro" id="IPR032710">
    <property type="entry name" value="NTF2-like_dom_sf"/>
</dbReference>
<dbReference type="AlphaFoldDB" id="A0A812IRM2"/>
<dbReference type="Gene3D" id="3.10.450.50">
    <property type="match status" value="1"/>
</dbReference>
<sequence length="825" mass="92622">MSSERHISIGRQNCQDIWLRKLLDGNLKQFLALTTLVVHNYDEAIAFFVGVLGFDLIEDTYLPVEDKRWVVVAPKGSVESRLLLARADHGSQVACVGSQAGGRVFLFLHTDDFWRDYTSYKASGVNFVEPPRQEPYGTVAVFEDVCGGVLAITVVLPFVLTYAQGSNLAGGAPRSDDGRFENLAGEIGHGTLSVRVPFILRRFGTYFRSGEDAPERIANDGDFLRENARHSVPTVTWVGHATLLVQIGHLTFLTDPTWSNRPSPVPLIGPKRYVEPGLLMEDLPPIDFVIISHNHYDHLDLPTLRALANRSPETVFYVPLGNGGLLREQQIENVQELDWGQTVVHEGVTVHCLPSQHWSKRSLADDHKALWSSWAVTSVDRRFYFAGDTGYFSEFEAIGKRLGPFDLVAVPIGAYEPRAMMRESHMNPEEAVQAAIDLNAERAVAIHFGTFDLSDEPLAEPPQRFIVIESLREIGFEDITAKLAFYDLMFNQCQPRQAVERYVGAQYIQHNPEVADGKVAFIEYFERMAREFPGKRVTFKRVVAEEEFVVLHCHQEWPGNLDYAGIDIFRFDDNGKIVEHWDVLQVRHLSVAVPEIVALGRPAYGYSESWSIVGWLDGELPPACGLKKVATAQSRGLAADLADVILALRGIEVPEAAATDPGLRWYRGRSLAEYDRHMRRTIQDCRSIEGLDLDLDAVLDVWQRSILLPGADDVGPDRWYHSDLVAENLLLKDDRLSAVLDFGGLAVGDPTIDLHGAWELFDHQSREVFRTRLGVEDAPWLRGRAWALAIALGTFSYYWTKMPGRMHDRLIMARAVLADVEDRGE</sequence>
<dbReference type="Pfam" id="PF00903">
    <property type="entry name" value="Glyoxalase"/>
    <property type="match status" value="1"/>
</dbReference>
<dbReference type="SUPFAM" id="SSF54593">
    <property type="entry name" value="Glyoxalase/Bleomycin resistance protein/Dihydroxybiphenyl dioxygenase"/>
    <property type="match status" value="1"/>
</dbReference>